<organism evidence="2 3">
    <name type="scientific">Carpinus fangiana</name>
    <dbReference type="NCBI Taxonomy" id="176857"/>
    <lineage>
        <taxon>Eukaryota</taxon>
        <taxon>Viridiplantae</taxon>
        <taxon>Streptophyta</taxon>
        <taxon>Embryophyta</taxon>
        <taxon>Tracheophyta</taxon>
        <taxon>Spermatophyta</taxon>
        <taxon>Magnoliopsida</taxon>
        <taxon>eudicotyledons</taxon>
        <taxon>Gunneridae</taxon>
        <taxon>Pentapetalae</taxon>
        <taxon>rosids</taxon>
        <taxon>fabids</taxon>
        <taxon>Fagales</taxon>
        <taxon>Betulaceae</taxon>
        <taxon>Carpinus</taxon>
    </lineage>
</organism>
<keyword evidence="3" id="KW-1185">Reference proteome</keyword>
<evidence type="ECO:0000256" key="1">
    <source>
        <dbReference type="SAM" id="SignalP"/>
    </source>
</evidence>
<dbReference type="AlphaFoldDB" id="A0A5N6QG57"/>
<keyword evidence="1" id="KW-0732">Signal</keyword>
<reference evidence="2 3" key="1">
    <citation type="submission" date="2019-06" db="EMBL/GenBank/DDBJ databases">
        <title>A chromosomal-level reference genome of Carpinus fangiana (Coryloideae, Betulaceae).</title>
        <authorList>
            <person name="Yang X."/>
            <person name="Wang Z."/>
            <person name="Zhang L."/>
            <person name="Hao G."/>
            <person name="Liu J."/>
            <person name="Yang Y."/>
        </authorList>
    </citation>
    <scope>NUCLEOTIDE SEQUENCE [LARGE SCALE GENOMIC DNA]</scope>
    <source>
        <strain evidence="2">Cfa_2016G</strain>
        <tissue evidence="2">Leaf</tissue>
    </source>
</reference>
<feature type="signal peptide" evidence="1">
    <location>
        <begin position="1"/>
        <end position="20"/>
    </location>
</feature>
<feature type="chain" id="PRO_5024462163" evidence="1">
    <location>
        <begin position="21"/>
        <end position="73"/>
    </location>
</feature>
<protein>
    <submittedName>
        <fullName evidence="2">Uncharacterized protein</fullName>
    </submittedName>
</protein>
<name>A0A5N6QG57_9ROSI</name>
<dbReference type="EMBL" id="CM017321">
    <property type="protein sequence ID" value="KAE7998115.1"/>
    <property type="molecule type" value="Genomic_DNA"/>
</dbReference>
<evidence type="ECO:0000313" key="3">
    <source>
        <dbReference type="Proteomes" id="UP000327013"/>
    </source>
</evidence>
<evidence type="ECO:0000313" key="2">
    <source>
        <dbReference type="EMBL" id="KAE7998115.1"/>
    </source>
</evidence>
<accession>A0A5N6QG57</accession>
<proteinExistence type="predicted"/>
<dbReference type="Proteomes" id="UP000327013">
    <property type="component" value="Chromosome 1"/>
</dbReference>
<gene>
    <name evidence="2" type="ORF">FH972_002691</name>
</gene>
<sequence length="73" mass="7807">MPTNHFPFFLLPTAAITTDAIPITTGVDSLTTASIPSLPASIPSLPLLSFSLTPSTVNSRKFNSLPQARRRDP</sequence>